<dbReference type="InterPro" id="IPR027417">
    <property type="entry name" value="P-loop_NTPase"/>
</dbReference>
<dbReference type="Proteomes" id="UP000194946">
    <property type="component" value="Unassembled WGS sequence"/>
</dbReference>
<organism evidence="7 8">
    <name type="scientific">Commensalibacter intestini</name>
    <dbReference type="NCBI Taxonomy" id="479936"/>
    <lineage>
        <taxon>Bacteria</taxon>
        <taxon>Pseudomonadati</taxon>
        <taxon>Pseudomonadota</taxon>
        <taxon>Alphaproteobacteria</taxon>
        <taxon>Acetobacterales</taxon>
        <taxon>Acetobacteraceae</taxon>
    </lineage>
</organism>
<evidence type="ECO:0000256" key="4">
    <source>
        <dbReference type="ARBA" id="ARBA00022967"/>
    </source>
</evidence>
<dbReference type="GO" id="GO:0005524">
    <property type="term" value="F:ATP binding"/>
    <property type="evidence" value="ECO:0007669"/>
    <property type="project" value="UniProtKB-KW"/>
</dbReference>
<evidence type="ECO:0000256" key="3">
    <source>
        <dbReference type="ARBA" id="ARBA00022840"/>
    </source>
</evidence>
<dbReference type="InterPro" id="IPR003439">
    <property type="entry name" value="ABC_transporter-like_ATP-bd"/>
</dbReference>
<dbReference type="PANTHER" id="PTHR42794">
    <property type="entry name" value="HEMIN IMPORT ATP-BINDING PROTEIN HMUV"/>
    <property type="match status" value="1"/>
</dbReference>
<dbReference type="GO" id="GO:0016887">
    <property type="term" value="F:ATP hydrolysis activity"/>
    <property type="evidence" value="ECO:0007669"/>
    <property type="project" value="InterPro"/>
</dbReference>
<keyword evidence="2" id="KW-0547">Nucleotide-binding</keyword>
<name>A0A251ZXH0_9PROT</name>
<dbReference type="SUPFAM" id="SSF52540">
    <property type="entry name" value="P-loop containing nucleoside triphosphate hydrolases"/>
    <property type="match status" value="1"/>
</dbReference>
<comment type="caution">
    <text evidence="7">The sequence shown here is derived from an EMBL/GenBank/DDBJ whole genome shotgun (WGS) entry which is preliminary data.</text>
</comment>
<protein>
    <submittedName>
        <fullName evidence="7">Hemin importer ATP-binding subunit</fullName>
    </submittedName>
</protein>
<dbReference type="NCBIfam" id="NF010068">
    <property type="entry name" value="PRK13548.1"/>
    <property type="match status" value="1"/>
</dbReference>
<keyword evidence="1" id="KW-0813">Transport</keyword>
<evidence type="ECO:0000256" key="1">
    <source>
        <dbReference type="ARBA" id="ARBA00022448"/>
    </source>
</evidence>
<dbReference type="PROSITE" id="PS50893">
    <property type="entry name" value="ABC_TRANSPORTER_2"/>
    <property type="match status" value="1"/>
</dbReference>
<dbReference type="Pfam" id="PF00005">
    <property type="entry name" value="ABC_tran"/>
    <property type="match status" value="1"/>
</dbReference>
<keyword evidence="8" id="KW-1185">Reference proteome</keyword>
<dbReference type="InterPro" id="IPR003593">
    <property type="entry name" value="AAA+_ATPase"/>
</dbReference>
<evidence type="ECO:0000256" key="5">
    <source>
        <dbReference type="ARBA" id="ARBA00037066"/>
    </source>
</evidence>
<comment type="function">
    <text evidence="5">Part of the ABC transporter complex HmuTUV involved in hemin import. Responsible for energy coupling to the transport system.</text>
</comment>
<dbReference type="PROSITE" id="PS00211">
    <property type="entry name" value="ABC_TRANSPORTER_1"/>
    <property type="match status" value="1"/>
</dbReference>
<evidence type="ECO:0000256" key="2">
    <source>
        <dbReference type="ARBA" id="ARBA00022741"/>
    </source>
</evidence>
<dbReference type="Gene3D" id="3.40.50.300">
    <property type="entry name" value="P-loop containing nucleotide triphosphate hydrolases"/>
    <property type="match status" value="1"/>
</dbReference>
<dbReference type="CDD" id="cd03214">
    <property type="entry name" value="ABC_Iron-Siderophores_B12_Hemin"/>
    <property type="match status" value="1"/>
</dbReference>
<dbReference type="SMART" id="SM00382">
    <property type="entry name" value="AAA"/>
    <property type="match status" value="1"/>
</dbReference>
<dbReference type="InterPro" id="IPR017871">
    <property type="entry name" value="ABC_transporter-like_CS"/>
</dbReference>
<evidence type="ECO:0000313" key="8">
    <source>
        <dbReference type="Proteomes" id="UP000194946"/>
    </source>
</evidence>
<sequence length="263" mass="29911">MSNQLSYRLEGQNIYLIKNNHPILSDVSITLSQGQLVTLIGPNGAGKSSLFKVLTGYYAPTKGACYLKGKKIQDWHKKELAKERAVMKQQSHMPFSMSAIDIIKLGRSPWAEPMNKTMIDEVIDMTQCQGLVHKDYAFLSGGEQQRIQLARVLVQLWREKGPSGWLFLDEPTSALDLYHQQQMLRLLRELVQQFPLCVCMVLHDLNLASLWSDKVYLLNKGSIVAKGDVSEVITEQVLTTWYGADLKIMQHHEHQKPYVMLSP</sequence>
<gene>
    <name evidence="7" type="primary">hmuV</name>
    <name evidence="7" type="ORF">HK18_01960</name>
</gene>
<proteinExistence type="predicted"/>
<keyword evidence="4" id="KW-1278">Translocase</keyword>
<evidence type="ECO:0000313" key="7">
    <source>
        <dbReference type="EMBL" id="OUI79351.1"/>
    </source>
</evidence>
<keyword evidence="3 7" id="KW-0067">ATP-binding</keyword>
<feature type="domain" description="ABC transporter" evidence="6">
    <location>
        <begin position="9"/>
        <end position="245"/>
    </location>
</feature>
<dbReference type="RefSeq" id="WP_086631725.1">
    <property type="nucleotide sequence ID" value="NZ_JOPB01000001.1"/>
</dbReference>
<dbReference type="PANTHER" id="PTHR42794:SF1">
    <property type="entry name" value="HEMIN IMPORT ATP-BINDING PROTEIN HMUV"/>
    <property type="match status" value="1"/>
</dbReference>
<accession>A0A251ZXH0</accession>
<reference evidence="8" key="1">
    <citation type="submission" date="2014-06" db="EMBL/GenBank/DDBJ databases">
        <authorList>
            <person name="Winans N.J."/>
            <person name="Newell P.D."/>
            <person name="Douglas A.E."/>
        </authorList>
    </citation>
    <scope>NUCLEOTIDE SEQUENCE [LARGE SCALE GENOMIC DNA]</scope>
    <source>
        <strain evidence="8">DmL_052</strain>
    </source>
</reference>
<dbReference type="AlphaFoldDB" id="A0A251ZXH0"/>
<dbReference type="EMBL" id="JOPB01000001">
    <property type="protein sequence ID" value="OUI79351.1"/>
    <property type="molecule type" value="Genomic_DNA"/>
</dbReference>
<evidence type="ECO:0000259" key="6">
    <source>
        <dbReference type="PROSITE" id="PS50893"/>
    </source>
</evidence>